<accession>A0ABN2X594</accession>
<name>A0ABN2X594_9ACTN</name>
<comment type="caution">
    <text evidence="1">The sequence shown here is derived from an EMBL/GenBank/DDBJ whole genome shotgun (WGS) entry which is preliminary data.</text>
</comment>
<protein>
    <submittedName>
        <fullName evidence="1">Uncharacterized protein</fullName>
    </submittedName>
</protein>
<sequence length="137" mass="14547">MPSEAGGVETTLPSRLCHIADEGDLGSELLSVLARLHDRLSSEQGSPDTDDHLSVPSVMVKPGVSAACRSFGHWPCKWTVGDMAQPRLPTVGRSDFLASSLPDPGGKTQNALRGILVASSLLVPGGKTQEERWNCSR</sequence>
<dbReference type="EMBL" id="BAAANS010000028">
    <property type="protein sequence ID" value="GAA2105420.1"/>
    <property type="molecule type" value="Genomic_DNA"/>
</dbReference>
<evidence type="ECO:0000313" key="1">
    <source>
        <dbReference type="EMBL" id="GAA2105420.1"/>
    </source>
</evidence>
<dbReference type="Proteomes" id="UP001500897">
    <property type="component" value="Unassembled WGS sequence"/>
</dbReference>
<gene>
    <name evidence="1" type="ORF">GCM10009759_42470</name>
</gene>
<reference evidence="1 2" key="1">
    <citation type="journal article" date="2019" name="Int. J. Syst. Evol. Microbiol.">
        <title>The Global Catalogue of Microorganisms (GCM) 10K type strain sequencing project: providing services to taxonomists for standard genome sequencing and annotation.</title>
        <authorList>
            <consortium name="The Broad Institute Genomics Platform"/>
            <consortium name="The Broad Institute Genome Sequencing Center for Infectious Disease"/>
            <person name="Wu L."/>
            <person name="Ma J."/>
        </authorList>
    </citation>
    <scope>NUCLEOTIDE SEQUENCE [LARGE SCALE GENOMIC DNA]</scope>
    <source>
        <strain evidence="1 2">JCM 14559</strain>
    </source>
</reference>
<keyword evidence="2" id="KW-1185">Reference proteome</keyword>
<evidence type="ECO:0000313" key="2">
    <source>
        <dbReference type="Proteomes" id="UP001500897"/>
    </source>
</evidence>
<organism evidence="1 2">
    <name type="scientific">Kitasatospora saccharophila</name>
    <dbReference type="NCBI Taxonomy" id="407973"/>
    <lineage>
        <taxon>Bacteria</taxon>
        <taxon>Bacillati</taxon>
        <taxon>Actinomycetota</taxon>
        <taxon>Actinomycetes</taxon>
        <taxon>Kitasatosporales</taxon>
        <taxon>Streptomycetaceae</taxon>
        <taxon>Kitasatospora</taxon>
    </lineage>
</organism>
<proteinExistence type="predicted"/>